<evidence type="ECO:0000313" key="2">
    <source>
        <dbReference type="Proteomes" id="UP001305702"/>
    </source>
</evidence>
<evidence type="ECO:0000313" key="1">
    <source>
        <dbReference type="EMBL" id="WNQ13277.1"/>
    </source>
</evidence>
<dbReference type="RefSeq" id="WP_315607057.1">
    <property type="nucleotide sequence ID" value="NZ_CP130318.1"/>
</dbReference>
<dbReference type="EMBL" id="CP130318">
    <property type="protein sequence ID" value="WNQ13277.1"/>
    <property type="molecule type" value="Genomic_DNA"/>
</dbReference>
<accession>A0AA96LKW9</accession>
<reference evidence="1 2" key="1">
    <citation type="submission" date="2022-02" db="EMBL/GenBank/DDBJ databases">
        <title>Paenibacillus sp. MBLB1776 Whole Genome Shotgun Sequencing.</title>
        <authorList>
            <person name="Hwang C.Y."/>
            <person name="Cho E.-S."/>
            <person name="Seo M.-J."/>
        </authorList>
    </citation>
    <scope>NUCLEOTIDE SEQUENCE [LARGE SCALE GENOMIC DNA]</scope>
    <source>
        <strain evidence="1 2">MBLB1776</strain>
    </source>
</reference>
<dbReference type="InterPro" id="IPR010349">
    <property type="entry name" value="Asparaginase_II"/>
</dbReference>
<organism evidence="1 2">
    <name type="scientific">Paenibacillus aurantius</name>
    <dbReference type="NCBI Taxonomy" id="2918900"/>
    <lineage>
        <taxon>Bacteria</taxon>
        <taxon>Bacillati</taxon>
        <taxon>Bacillota</taxon>
        <taxon>Bacilli</taxon>
        <taxon>Bacillales</taxon>
        <taxon>Paenibacillaceae</taxon>
        <taxon>Paenibacillus</taxon>
    </lineage>
</organism>
<dbReference type="Pfam" id="PF06089">
    <property type="entry name" value="Asparaginase_II"/>
    <property type="match status" value="1"/>
</dbReference>
<proteinExistence type="predicted"/>
<gene>
    <name evidence="1" type="ORF">MJA45_09700</name>
</gene>
<dbReference type="PANTHER" id="PTHR42110:SF1">
    <property type="entry name" value="L-ASPARAGINASE, PUTATIVE (AFU_ORTHOLOGUE AFUA_3G11890)-RELATED"/>
    <property type="match status" value="1"/>
</dbReference>
<sequence length="343" mass="37256">MTEKKITSGPAVLVEEYRGHTVENVHMGHICGVGANGKIQYAVGDTDYLTYLRSSGKPVQALPAIKAGVEEAFGLAENEVAVMAGSHRAEPMHVQALTSLMAKTGIAEEQLICLPTYPLAVSARDALIAKGEPPRRIYHNCSGKHLGMISYCKHRGHAMESYADPDGPLQREIVDTLAMLAEMPADEVVLGTDGCGCPVFAIPLFRLATVYLKLAVPALVEDQATRSAIEKLTAIMNRQYSLVSGTNLICSTLLMDDNIVAKGGAKGVYCFGLRRERLGFALKVLDGSEEEWPLIVASILEQIGYDRQETIDRLRRLAPAVIRNDNNVAVGENRPVFQLLTPE</sequence>
<dbReference type="KEGG" id="paun:MJA45_09700"/>
<dbReference type="AlphaFoldDB" id="A0AA96LKW9"/>
<keyword evidence="2" id="KW-1185">Reference proteome</keyword>
<dbReference type="PANTHER" id="PTHR42110">
    <property type="entry name" value="L-ASPARAGINASE, PUTATIVE (AFU_ORTHOLOGUE AFUA_3G11890)-RELATED"/>
    <property type="match status" value="1"/>
</dbReference>
<name>A0AA96LKW9_9BACL</name>
<protein>
    <submittedName>
        <fullName evidence="1">Asparaginase</fullName>
    </submittedName>
</protein>
<dbReference type="Proteomes" id="UP001305702">
    <property type="component" value="Chromosome"/>
</dbReference>